<keyword evidence="3" id="KW-0067">ATP-binding</keyword>
<dbReference type="Proteomes" id="UP000267250">
    <property type="component" value="Chromosome"/>
</dbReference>
<dbReference type="NCBIfam" id="TIGR04381">
    <property type="entry name" value="HTH_TypR"/>
    <property type="match status" value="1"/>
</dbReference>
<keyword evidence="2" id="KW-0058">Aromatic hydrocarbons catabolism</keyword>
<keyword evidence="1" id="KW-0547">Nucleotide-binding</keyword>
<dbReference type="InterPro" id="IPR058031">
    <property type="entry name" value="AAA_lid_NorR"/>
</dbReference>
<dbReference type="FunFam" id="3.40.50.300:FF:000006">
    <property type="entry name" value="DNA-binding transcriptional regulator NtrC"/>
    <property type="match status" value="1"/>
</dbReference>
<accession>A0A3Q9HTK1</accession>
<dbReference type="InterPro" id="IPR025662">
    <property type="entry name" value="Sigma_54_int_dom_ATP-bd_1"/>
</dbReference>
<dbReference type="InterPro" id="IPR025944">
    <property type="entry name" value="Sigma_54_int_dom_CS"/>
</dbReference>
<keyword evidence="4" id="KW-0805">Transcription regulation</keyword>
<proteinExistence type="predicted"/>
<dbReference type="InterPro" id="IPR000700">
    <property type="entry name" value="PAS-assoc_C"/>
</dbReference>
<dbReference type="Pfam" id="PF00158">
    <property type="entry name" value="Sigma54_activat"/>
    <property type="match status" value="1"/>
</dbReference>
<dbReference type="Gene3D" id="3.40.50.300">
    <property type="entry name" value="P-loop containing nucleotide triphosphate hydrolases"/>
    <property type="match status" value="1"/>
</dbReference>
<evidence type="ECO:0000313" key="13">
    <source>
        <dbReference type="Proteomes" id="UP000267250"/>
    </source>
</evidence>
<feature type="domain" description="PAS" evidence="10">
    <location>
        <begin position="125"/>
        <end position="178"/>
    </location>
</feature>
<evidence type="ECO:0000256" key="7">
    <source>
        <dbReference type="ARBA" id="ARBA00023163"/>
    </source>
</evidence>
<dbReference type="CDD" id="cd00130">
    <property type="entry name" value="PAS"/>
    <property type="match status" value="2"/>
</dbReference>
<keyword evidence="5" id="KW-0238">DNA-binding</keyword>
<dbReference type="InterPro" id="IPR000014">
    <property type="entry name" value="PAS"/>
</dbReference>
<dbReference type="PANTHER" id="PTHR32071">
    <property type="entry name" value="TRANSCRIPTIONAL REGULATORY PROTEIN"/>
    <property type="match status" value="1"/>
</dbReference>
<dbReference type="PROSITE" id="PS50045">
    <property type="entry name" value="SIGMA54_INTERACT_4"/>
    <property type="match status" value="1"/>
</dbReference>
<dbReference type="Pfam" id="PF00989">
    <property type="entry name" value="PAS"/>
    <property type="match status" value="2"/>
</dbReference>
<dbReference type="NCBIfam" id="TIGR00229">
    <property type="entry name" value="sensory_box"/>
    <property type="match status" value="2"/>
</dbReference>
<reference evidence="12 13" key="1">
    <citation type="submission" date="2016-07" db="EMBL/GenBank/DDBJ databases">
        <title>Genome and transcriptome analysis of iron-reducing fermentative bacteria Anoxybacter fermentans.</title>
        <authorList>
            <person name="Zeng X."/>
            <person name="Shao Z."/>
        </authorList>
    </citation>
    <scope>NUCLEOTIDE SEQUENCE [LARGE SCALE GENOMIC DNA]</scope>
    <source>
        <strain evidence="12 13">DY22613</strain>
    </source>
</reference>
<dbReference type="PROSITE" id="PS50113">
    <property type="entry name" value="PAC"/>
    <property type="match status" value="1"/>
</dbReference>
<dbReference type="CDD" id="cd00009">
    <property type="entry name" value="AAA"/>
    <property type="match status" value="1"/>
</dbReference>
<dbReference type="PROSITE" id="PS00676">
    <property type="entry name" value="SIGMA54_INTERACT_2"/>
    <property type="match status" value="1"/>
</dbReference>
<dbReference type="PROSITE" id="PS00688">
    <property type="entry name" value="SIGMA54_INTERACT_3"/>
    <property type="match status" value="1"/>
</dbReference>
<keyword evidence="7" id="KW-0804">Transcription</keyword>
<dbReference type="InterPro" id="IPR025943">
    <property type="entry name" value="Sigma_54_int_dom_ATP-bd_2"/>
</dbReference>
<dbReference type="SUPFAM" id="SSF46689">
    <property type="entry name" value="Homeodomain-like"/>
    <property type="match status" value="1"/>
</dbReference>
<dbReference type="FunFam" id="1.10.8.60:FF:000014">
    <property type="entry name" value="DNA-binding transcriptional regulator NtrC"/>
    <property type="match status" value="1"/>
</dbReference>
<dbReference type="InterPro" id="IPR035965">
    <property type="entry name" value="PAS-like_dom_sf"/>
</dbReference>
<dbReference type="AlphaFoldDB" id="A0A3Q9HTK1"/>
<gene>
    <name evidence="12" type="ORF">BBF96_12345</name>
</gene>
<dbReference type="Gene3D" id="1.10.10.60">
    <property type="entry name" value="Homeodomain-like"/>
    <property type="match status" value="1"/>
</dbReference>
<keyword evidence="6" id="KW-0010">Activator</keyword>
<dbReference type="SUPFAM" id="SSF52540">
    <property type="entry name" value="P-loop containing nucleoside triphosphate hydrolases"/>
    <property type="match status" value="1"/>
</dbReference>
<organism evidence="12 13">
    <name type="scientific">Anoxybacter fermentans</name>
    <dbReference type="NCBI Taxonomy" id="1323375"/>
    <lineage>
        <taxon>Bacteria</taxon>
        <taxon>Bacillati</taxon>
        <taxon>Bacillota</taxon>
        <taxon>Clostridia</taxon>
        <taxon>Halanaerobiales</taxon>
        <taxon>Anoxybacter</taxon>
    </lineage>
</organism>
<dbReference type="Pfam" id="PF25601">
    <property type="entry name" value="AAA_lid_14"/>
    <property type="match status" value="1"/>
</dbReference>
<name>A0A3Q9HTK1_9FIRM</name>
<evidence type="ECO:0000256" key="3">
    <source>
        <dbReference type="ARBA" id="ARBA00022840"/>
    </source>
</evidence>
<dbReference type="GO" id="GO:0006355">
    <property type="term" value="P:regulation of DNA-templated transcription"/>
    <property type="evidence" value="ECO:0007669"/>
    <property type="project" value="InterPro"/>
</dbReference>
<evidence type="ECO:0000256" key="5">
    <source>
        <dbReference type="ARBA" id="ARBA00023125"/>
    </source>
</evidence>
<evidence type="ECO:0000256" key="1">
    <source>
        <dbReference type="ARBA" id="ARBA00022741"/>
    </source>
</evidence>
<dbReference type="InterPro" id="IPR003593">
    <property type="entry name" value="AAA+_ATPase"/>
</dbReference>
<dbReference type="SMART" id="SM00382">
    <property type="entry name" value="AAA"/>
    <property type="match status" value="1"/>
</dbReference>
<evidence type="ECO:0000256" key="8">
    <source>
        <dbReference type="ARBA" id="ARBA00029500"/>
    </source>
</evidence>
<sequence>MVTTRNYNEEKLKTILDAAHNAIVAVDEQGFITIFNHAAEKIVGVNAEEVMGQPVDEVIPTTGLLTVLKTGQAEYSQKMKIGDVMVLTNRTPIIKDGKIVGAVAIFQDISELESISQELKSIKELNRELDTIIESISDGVYITDGEGNTLRVNSAYERISGIKAEEVIGRNMKELVEEGVYSQSVTLLVLEEREPVTITHEIKTGKEVLITGNPVFDEEGNIVRVVTTVRDLAELNSLKQQLAETRKLSQRYHSELAQLRLQQLELDDVVIQSEAMQKVIKLALRLGEVNSTVLITGESGVGKEIVAKIIHRTGQGHEGSLIKVNCGAIPENLLESELFGYEKGAFTGARKEGKPGLFELAEGGTLFLDEISELSLNLQVKLLRAIQEKEIVRVGGVNPIKIQVRIIAATNRNLEQMVKEGKFREDLYYRLNVVPIYVPPLRERREDIIPLIYHFLERFNTQFKTNKRFDPEALKALERYDWPGNVRELENTVERLVVLTNNDLIGIDDLPEYIRSDEYVKTPSNIIVPSLMPLKDAVEEVEKQIIAKALQKYSTTREVAKVLGVSQPTIVRKMKKYGLS</sequence>
<evidence type="ECO:0000256" key="2">
    <source>
        <dbReference type="ARBA" id="ARBA00022797"/>
    </source>
</evidence>
<dbReference type="SUPFAM" id="SSF55785">
    <property type="entry name" value="PYP-like sensor domain (PAS domain)"/>
    <property type="match status" value="2"/>
</dbReference>
<evidence type="ECO:0000313" key="12">
    <source>
        <dbReference type="EMBL" id="AZR74119.1"/>
    </source>
</evidence>
<feature type="domain" description="Sigma-54 factor interaction" evidence="9">
    <location>
        <begin position="269"/>
        <end position="498"/>
    </location>
</feature>
<dbReference type="SMART" id="SM00091">
    <property type="entry name" value="PAS"/>
    <property type="match status" value="2"/>
</dbReference>
<dbReference type="InterPro" id="IPR009057">
    <property type="entry name" value="Homeodomain-like_sf"/>
</dbReference>
<dbReference type="Pfam" id="PF18024">
    <property type="entry name" value="HTH_50"/>
    <property type="match status" value="1"/>
</dbReference>
<dbReference type="InterPro" id="IPR002078">
    <property type="entry name" value="Sigma_54_int"/>
</dbReference>
<dbReference type="EMBL" id="CP016379">
    <property type="protein sequence ID" value="AZR74119.1"/>
    <property type="molecule type" value="Genomic_DNA"/>
</dbReference>
<evidence type="ECO:0000259" key="11">
    <source>
        <dbReference type="PROSITE" id="PS50113"/>
    </source>
</evidence>
<protein>
    <recommendedName>
        <fullName evidence="8">HTH-type transcriptional regulatory protein TyrR</fullName>
    </recommendedName>
</protein>
<dbReference type="PANTHER" id="PTHR32071:SF57">
    <property type="entry name" value="C4-DICARBOXYLATE TRANSPORT TRANSCRIPTIONAL REGULATORY PROTEIN DCTD"/>
    <property type="match status" value="1"/>
</dbReference>
<evidence type="ECO:0000259" key="9">
    <source>
        <dbReference type="PROSITE" id="PS50045"/>
    </source>
</evidence>
<dbReference type="KEGG" id="aft:BBF96_12345"/>
<feature type="domain" description="PAS" evidence="10">
    <location>
        <begin position="8"/>
        <end position="53"/>
    </location>
</feature>
<keyword evidence="13" id="KW-1185">Reference proteome</keyword>
<evidence type="ECO:0000256" key="4">
    <source>
        <dbReference type="ARBA" id="ARBA00023015"/>
    </source>
</evidence>
<dbReference type="GO" id="GO:0005524">
    <property type="term" value="F:ATP binding"/>
    <property type="evidence" value="ECO:0007669"/>
    <property type="project" value="UniProtKB-KW"/>
</dbReference>
<dbReference type="Gene3D" id="3.30.450.20">
    <property type="entry name" value="PAS domain"/>
    <property type="match status" value="2"/>
</dbReference>
<dbReference type="PROSITE" id="PS00675">
    <property type="entry name" value="SIGMA54_INTERACT_1"/>
    <property type="match status" value="1"/>
</dbReference>
<dbReference type="InterPro" id="IPR030828">
    <property type="entry name" value="HTH_TyrR"/>
</dbReference>
<dbReference type="GO" id="GO:0003677">
    <property type="term" value="F:DNA binding"/>
    <property type="evidence" value="ECO:0007669"/>
    <property type="project" value="UniProtKB-KW"/>
</dbReference>
<evidence type="ECO:0000256" key="6">
    <source>
        <dbReference type="ARBA" id="ARBA00023159"/>
    </source>
</evidence>
<feature type="domain" description="PAC" evidence="11">
    <location>
        <begin position="192"/>
        <end position="244"/>
    </location>
</feature>
<dbReference type="PROSITE" id="PS50112">
    <property type="entry name" value="PAS"/>
    <property type="match status" value="2"/>
</dbReference>
<dbReference type="InterPro" id="IPR013767">
    <property type="entry name" value="PAS_fold"/>
</dbReference>
<evidence type="ECO:0000259" key="10">
    <source>
        <dbReference type="PROSITE" id="PS50112"/>
    </source>
</evidence>
<dbReference type="InterPro" id="IPR027417">
    <property type="entry name" value="P-loop_NTPase"/>
</dbReference>
<dbReference type="Gene3D" id="1.10.8.60">
    <property type="match status" value="1"/>
</dbReference>